<dbReference type="WBParaSite" id="MBELARI_LOCUS9415">
    <property type="protein sequence ID" value="MBELARI_LOCUS9415"/>
    <property type="gene ID" value="MBELARI_LOCUS9415"/>
</dbReference>
<evidence type="ECO:0000313" key="3">
    <source>
        <dbReference type="WBParaSite" id="MBELARI_LOCUS9415"/>
    </source>
</evidence>
<dbReference type="InterPro" id="IPR029058">
    <property type="entry name" value="AB_hydrolase_fold"/>
</dbReference>
<dbReference type="Gene3D" id="3.40.50.1820">
    <property type="entry name" value="alpha/beta hydrolase"/>
    <property type="match status" value="1"/>
</dbReference>
<dbReference type="Pfam" id="PF01764">
    <property type="entry name" value="Lipase_3"/>
    <property type="match status" value="1"/>
</dbReference>
<dbReference type="Proteomes" id="UP000887575">
    <property type="component" value="Unassembled WGS sequence"/>
</dbReference>
<dbReference type="InterPro" id="IPR002921">
    <property type="entry name" value="Fungal_lipase-type"/>
</dbReference>
<feature type="domain" description="Fungal lipase-type" evidence="1">
    <location>
        <begin position="60"/>
        <end position="193"/>
    </location>
</feature>
<dbReference type="PANTHER" id="PTHR45908:SF5">
    <property type="entry name" value="FUNGAL LIPASE-LIKE DOMAIN-CONTAINING PROTEIN"/>
    <property type="match status" value="1"/>
</dbReference>
<dbReference type="CDD" id="cd00519">
    <property type="entry name" value="Lipase_3"/>
    <property type="match status" value="1"/>
</dbReference>
<organism evidence="2 3">
    <name type="scientific">Mesorhabditis belari</name>
    <dbReference type="NCBI Taxonomy" id="2138241"/>
    <lineage>
        <taxon>Eukaryota</taxon>
        <taxon>Metazoa</taxon>
        <taxon>Ecdysozoa</taxon>
        <taxon>Nematoda</taxon>
        <taxon>Chromadorea</taxon>
        <taxon>Rhabditida</taxon>
        <taxon>Rhabditina</taxon>
        <taxon>Rhabditomorpha</taxon>
        <taxon>Rhabditoidea</taxon>
        <taxon>Rhabditidae</taxon>
        <taxon>Mesorhabditinae</taxon>
        <taxon>Mesorhabditis</taxon>
    </lineage>
</organism>
<protein>
    <recommendedName>
        <fullName evidence="1">Fungal lipase-type domain-containing protein</fullName>
    </recommendedName>
</protein>
<evidence type="ECO:0000313" key="2">
    <source>
        <dbReference type="Proteomes" id="UP000887575"/>
    </source>
</evidence>
<accession>A0AAF3FQM2</accession>
<reference evidence="3" key="1">
    <citation type="submission" date="2024-02" db="UniProtKB">
        <authorList>
            <consortium name="WormBaseParasite"/>
        </authorList>
    </citation>
    <scope>IDENTIFICATION</scope>
</reference>
<evidence type="ECO:0000259" key="1">
    <source>
        <dbReference type="Pfam" id="PF01764"/>
    </source>
</evidence>
<keyword evidence="2" id="KW-1185">Reference proteome</keyword>
<dbReference type="SUPFAM" id="SSF53474">
    <property type="entry name" value="alpha/beta-Hydrolases"/>
    <property type="match status" value="1"/>
</dbReference>
<proteinExistence type="predicted"/>
<name>A0AAF3FQM2_9BILA</name>
<dbReference type="PANTHER" id="PTHR45908">
    <property type="entry name" value="PROTEIN CBG11750-RELATED"/>
    <property type="match status" value="1"/>
</dbReference>
<dbReference type="AlphaFoldDB" id="A0AAF3FQM2"/>
<sequence>MLLNLAAGAYADSAYECVNRTFHPNEGRELLENVGEECDIISTLCSGYVVKSDRMQHLILVFRGTKTKVQLLLEGWMSQTDGADFFQMGNVNKYFLNAHNVLWAPMERVLTHPLYQNYAVTITGHSLGGALAALAAARTVKQGIRQSGQVRLVTFGEPRVGSAKFAKNFDQLVPNSYRVVFRADIVPHLPACHKDLSDTSLRESDAHPCDDYEGTAAYHHGTEIWYPDCMAPGCTYMECTGLPKNEDMQCSDRLKFKPFPDISDYISDHRHYFDVKVTEFGKTGCDGVFNATDIKESTIHKIVSSVSMFLSSLG</sequence>
<dbReference type="GO" id="GO:0006629">
    <property type="term" value="P:lipid metabolic process"/>
    <property type="evidence" value="ECO:0007669"/>
    <property type="project" value="InterPro"/>
</dbReference>